<dbReference type="EMBL" id="LR031572">
    <property type="protein sequence ID" value="VDC82449.1"/>
    <property type="molecule type" value="Genomic_DNA"/>
</dbReference>
<dbReference type="Gramene" id="A03p45730.2_BraZ1">
    <property type="protein sequence ID" value="A03p45730.2_BraZ1.CDS"/>
    <property type="gene ID" value="A03g45730.2_BraZ1"/>
</dbReference>
<dbReference type="AlphaFoldDB" id="A0A3P5ZXH7"/>
<name>A0A3P5ZXH7_BRACM</name>
<accession>A0A3P5ZXH7</accession>
<organism evidence="2">
    <name type="scientific">Brassica campestris</name>
    <name type="common">Field mustard</name>
    <dbReference type="NCBI Taxonomy" id="3711"/>
    <lineage>
        <taxon>Eukaryota</taxon>
        <taxon>Viridiplantae</taxon>
        <taxon>Streptophyta</taxon>
        <taxon>Embryophyta</taxon>
        <taxon>Tracheophyta</taxon>
        <taxon>Spermatophyta</taxon>
        <taxon>Magnoliopsida</taxon>
        <taxon>eudicotyledons</taxon>
        <taxon>Gunneridae</taxon>
        <taxon>Pentapetalae</taxon>
        <taxon>rosids</taxon>
        <taxon>malvids</taxon>
        <taxon>Brassicales</taxon>
        <taxon>Brassicaceae</taxon>
        <taxon>Brassiceae</taxon>
        <taxon>Brassica</taxon>
    </lineage>
</organism>
<evidence type="ECO:0000313" key="1">
    <source>
        <dbReference type="EMBL" id="CAG7883230.1"/>
    </source>
</evidence>
<evidence type="ECO:0000313" key="2">
    <source>
        <dbReference type="EMBL" id="VDC82449.1"/>
    </source>
</evidence>
<dbReference type="EMBL" id="LS974619">
    <property type="protein sequence ID" value="CAG7883230.1"/>
    <property type="molecule type" value="Genomic_DNA"/>
</dbReference>
<proteinExistence type="predicted"/>
<feature type="non-terminal residue" evidence="2">
    <location>
        <position position="1"/>
    </location>
</feature>
<sequence>RFFLKYPKYRLAKSTHHELIINGVIETIQRESVRDASMPQVPIAPSYILHRLDIYGGKSKGLASFCIKIDFFPSIGIVHL</sequence>
<gene>
    <name evidence="2" type="ORF">BRAA03T13667Z</name>
    <name evidence="1" type="ORF">BRAPAZ1V2_A03P45730.2</name>
</gene>
<protein>
    <submittedName>
        <fullName evidence="1">Uncharacterized protein</fullName>
    </submittedName>
</protein>
<reference evidence="2" key="1">
    <citation type="submission" date="2018-11" db="EMBL/GenBank/DDBJ databases">
        <authorList>
            <consortium name="Genoscope - CEA"/>
            <person name="William W."/>
        </authorList>
    </citation>
    <scope>NUCLEOTIDE SEQUENCE</scope>
</reference>
<dbReference type="Proteomes" id="UP000694005">
    <property type="component" value="Chromosome A03"/>
</dbReference>